<dbReference type="VEuPathDB" id="MicrosporidiaDB:CWI37_1214p0020"/>
<organism evidence="1 2">
    <name type="scientific">Hamiltosporidium tvaerminnensis</name>
    <dbReference type="NCBI Taxonomy" id="1176355"/>
    <lineage>
        <taxon>Eukaryota</taxon>
        <taxon>Fungi</taxon>
        <taxon>Fungi incertae sedis</taxon>
        <taxon>Microsporidia</taxon>
        <taxon>Dubosqiidae</taxon>
        <taxon>Hamiltosporidium</taxon>
    </lineage>
</organism>
<reference evidence="1 2" key="1">
    <citation type="submission" date="2017-12" db="EMBL/GenBank/DDBJ databases">
        <authorList>
            <person name="Pombert J.-F."/>
            <person name="Haag K.L."/>
            <person name="Ebert D."/>
        </authorList>
    </citation>
    <scope>NUCLEOTIDE SEQUENCE [LARGE SCALE GENOMIC DNA]</scope>
    <source>
        <strain evidence="1">FI-OER-3-3</strain>
    </source>
</reference>
<proteinExistence type="predicted"/>
<dbReference type="EMBL" id="PITJ01001214">
    <property type="protein sequence ID" value="TBT99794.1"/>
    <property type="molecule type" value="Genomic_DNA"/>
</dbReference>
<evidence type="ECO:0000313" key="2">
    <source>
        <dbReference type="Proteomes" id="UP000292362"/>
    </source>
</evidence>
<comment type="caution">
    <text evidence="1">The sequence shown here is derived from an EMBL/GenBank/DDBJ whole genome shotgun (WGS) entry which is preliminary data.</text>
</comment>
<dbReference type="AlphaFoldDB" id="A0A4Q9KYR4"/>
<gene>
    <name evidence="1" type="ORF">CWI37_1214p0020</name>
</gene>
<dbReference type="Proteomes" id="UP000292362">
    <property type="component" value="Unassembled WGS sequence"/>
</dbReference>
<evidence type="ECO:0000313" key="1">
    <source>
        <dbReference type="EMBL" id="TBT99794.1"/>
    </source>
</evidence>
<sequence>MNLKLVAIHIQENDIEKYYFEPNGKFSVEYEKSVNNNSFYRGIPPFNDCFSRFSFILTLKNNYYEKIKFIQSLIECFRTNILWKRSSLDFLSDITLFGFYVRNKILSDQMEEIFLLENLKIIFSISYFGLNRMGYFEYPISVAEQIHYVSIHDSQIDYCCLQTILKFSCLKSLSISRTFIATLPKTRPFFKNTKLHSVSFVDVRYDDYKKFLNLLNYFKDADYFKFNSRRHLLDVPIYKLKTTISLF</sequence>
<accession>A0A4Q9KYR4</accession>
<protein>
    <submittedName>
        <fullName evidence="1">Uncharacterized protein</fullName>
    </submittedName>
</protein>
<name>A0A4Q9KYR4_9MICR</name>